<name>A0A1V6PAH7_PENDC</name>
<gene>
    <name evidence="4" type="ORF">PENDEC_c013G01238</name>
</gene>
<evidence type="ECO:0000259" key="3">
    <source>
        <dbReference type="Pfam" id="PF24808"/>
    </source>
</evidence>
<keyword evidence="1" id="KW-0472">Membrane</keyword>
<reference evidence="5" key="1">
    <citation type="journal article" date="2017" name="Nat. Microbiol.">
        <title>Global analysis of biosynthetic gene clusters reveals vast potential of secondary metabolite production in Penicillium species.</title>
        <authorList>
            <person name="Nielsen J.C."/>
            <person name="Grijseels S."/>
            <person name="Prigent S."/>
            <person name="Ji B."/>
            <person name="Dainat J."/>
            <person name="Nielsen K.F."/>
            <person name="Frisvad J.C."/>
            <person name="Workman M."/>
            <person name="Nielsen J."/>
        </authorList>
    </citation>
    <scope>NUCLEOTIDE SEQUENCE [LARGE SCALE GENOMIC DNA]</scope>
    <source>
        <strain evidence="5">IBT 11843</strain>
    </source>
</reference>
<dbReference type="AlphaFoldDB" id="A0A1V6PAH7"/>
<evidence type="ECO:0000313" key="4">
    <source>
        <dbReference type="EMBL" id="OQD73823.1"/>
    </source>
</evidence>
<evidence type="ECO:0000313" key="5">
    <source>
        <dbReference type="Proteomes" id="UP000191522"/>
    </source>
</evidence>
<dbReference type="OMA" id="KNPCGAQ"/>
<evidence type="ECO:0000256" key="2">
    <source>
        <dbReference type="SAM" id="SignalP"/>
    </source>
</evidence>
<comment type="caution">
    <text evidence="4">The sequence shown here is derived from an EMBL/GenBank/DDBJ whole genome shotgun (WGS) entry which is preliminary data.</text>
</comment>
<protein>
    <recommendedName>
        <fullName evidence="3">DUF7707 domain-containing protein</fullName>
    </recommendedName>
</protein>
<dbReference type="PANTHER" id="PTHR38118:SF2">
    <property type="entry name" value="CDP-ALCOHOL PHOSPHATIDYLTRANSFERASE PROTEIN"/>
    <property type="match status" value="1"/>
</dbReference>
<sequence length="192" mass="20022">MLSKLLLVLASAVVMVSSQYSPTIDPNSVSLSLRQTWCFNQKHSCPLICLQLNRSTGASVNNCDPDTLAYSCICSNGISPNASQYSETMAYYICTEAGNQCVSKCQQHDSSCQTACRVDHPCGAQDPIRISVTTTTTAASSATATATAGNSANPLGTNAATGGTVRMSLEMGNVYGLCLLVGAFIAGFAVLL</sequence>
<dbReference type="PANTHER" id="PTHR38118">
    <property type="entry name" value="ANCHORED CELL WALL PROTEIN 11-RELATED"/>
    <property type="match status" value="1"/>
</dbReference>
<dbReference type="Proteomes" id="UP000191522">
    <property type="component" value="Unassembled WGS sequence"/>
</dbReference>
<keyword evidence="1" id="KW-1133">Transmembrane helix</keyword>
<dbReference type="Pfam" id="PF24808">
    <property type="entry name" value="DUF7707"/>
    <property type="match status" value="1"/>
</dbReference>
<keyword evidence="5" id="KW-1185">Reference proteome</keyword>
<accession>A0A1V6PAH7</accession>
<feature type="chain" id="PRO_5012166968" description="DUF7707 domain-containing protein" evidence="2">
    <location>
        <begin position="19"/>
        <end position="192"/>
    </location>
</feature>
<feature type="transmembrane region" description="Helical" evidence="1">
    <location>
        <begin position="174"/>
        <end position="191"/>
    </location>
</feature>
<dbReference type="OrthoDB" id="2439692at2759"/>
<keyword evidence="1" id="KW-0812">Transmembrane</keyword>
<feature type="signal peptide" evidence="2">
    <location>
        <begin position="1"/>
        <end position="18"/>
    </location>
</feature>
<keyword evidence="2" id="KW-0732">Signal</keyword>
<dbReference type="EMBL" id="MDYL01000013">
    <property type="protein sequence ID" value="OQD73823.1"/>
    <property type="molecule type" value="Genomic_DNA"/>
</dbReference>
<feature type="domain" description="DUF7707" evidence="3">
    <location>
        <begin position="23"/>
        <end position="127"/>
    </location>
</feature>
<organism evidence="4 5">
    <name type="scientific">Penicillium decumbens</name>
    <dbReference type="NCBI Taxonomy" id="69771"/>
    <lineage>
        <taxon>Eukaryota</taxon>
        <taxon>Fungi</taxon>
        <taxon>Dikarya</taxon>
        <taxon>Ascomycota</taxon>
        <taxon>Pezizomycotina</taxon>
        <taxon>Eurotiomycetes</taxon>
        <taxon>Eurotiomycetidae</taxon>
        <taxon>Eurotiales</taxon>
        <taxon>Aspergillaceae</taxon>
        <taxon>Penicillium</taxon>
    </lineage>
</organism>
<dbReference type="InterPro" id="IPR056124">
    <property type="entry name" value="DUF7707"/>
</dbReference>
<proteinExistence type="predicted"/>
<evidence type="ECO:0000256" key="1">
    <source>
        <dbReference type="SAM" id="Phobius"/>
    </source>
</evidence>